<dbReference type="Pfam" id="PF00160">
    <property type="entry name" value="Pro_isomerase"/>
    <property type="match status" value="1"/>
</dbReference>
<dbReference type="Proteomes" id="UP001431783">
    <property type="component" value="Unassembled WGS sequence"/>
</dbReference>
<comment type="caution">
    <text evidence="10">The sequence shown here is derived from an EMBL/GenBank/DDBJ whole genome shotgun (WGS) entry which is preliminary data.</text>
</comment>
<dbReference type="PRINTS" id="PR00153">
    <property type="entry name" value="CSAPPISMRASE"/>
</dbReference>
<evidence type="ECO:0000313" key="10">
    <source>
        <dbReference type="EMBL" id="KAK9877473.1"/>
    </source>
</evidence>
<dbReference type="GO" id="GO:0071013">
    <property type="term" value="C:catalytic step 2 spliceosome"/>
    <property type="evidence" value="ECO:0007669"/>
    <property type="project" value="TreeGrafter"/>
</dbReference>
<feature type="region of interest" description="Disordered" evidence="8">
    <location>
        <begin position="204"/>
        <end position="229"/>
    </location>
</feature>
<dbReference type="PROSITE" id="PS50072">
    <property type="entry name" value="CSA_PPIASE_2"/>
    <property type="match status" value="1"/>
</dbReference>
<evidence type="ECO:0000256" key="6">
    <source>
        <dbReference type="ARBA" id="ARBA00046368"/>
    </source>
</evidence>
<dbReference type="GO" id="GO:0006457">
    <property type="term" value="P:protein folding"/>
    <property type="evidence" value="ECO:0007669"/>
    <property type="project" value="InterPro"/>
</dbReference>
<dbReference type="PROSITE" id="PS00170">
    <property type="entry name" value="CSA_PPIASE_1"/>
    <property type="match status" value="1"/>
</dbReference>
<dbReference type="Gene3D" id="2.40.100.10">
    <property type="entry name" value="Cyclophilin-like"/>
    <property type="match status" value="1"/>
</dbReference>
<dbReference type="FunFam" id="2.40.100.10:FF:000007">
    <property type="entry name" value="Peptidyl-prolyl cis-trans isomerase CWC27 homolog"/>
    <property type="match status" value="1"/>
</dbReference>
<dbReference type="CDD" id="cd22288">
    <property type="entry name" value="CWC27_CTD"/>
    <property type="match status" value="1"/>
</dbReference>
<dbReference type="GO" id="GO:0003755">
    <property type="term" value="F:peptidyl-prolyl cis-trans isomerase activity"/>
    <property type="evidence" value="ECO:0007669"/>
    <property type="project" value="InterPro"/>
</dbReference>
<feature type="region of interest" description="Disordered" evidence="8">
    <location>
        <begin position="435"/>
        <end position="455"/>
    </location>
</feature>
<evidence type="ECO:0000256" key="8">
    <source>
        <dbReference type="SAM" id="MobiDB-lite"/>
    </source>
</evidence>
<dbReference type="CDD" id="cd01925">
    <property type="entry name" value="cyclophilin_CeCYP16-like"/>
    <property type="match status" value="1"/>
</dbReference>
<evidence type="ECO:0000256" key="3">
    <source>
        <dbReference type="ARBA" id="ARBA00023242"/>
    </source>
</evidence>
<keyword evidence="7" id="KW-0175">Coiled coil</keyword>
<dbReference type="InterPro" id="IPR029000">
    <property type="entry name" value="Cyclophilin-like_dom_sf"/>
</dbReference>
<dbReference type="PANTHER" id="PTHR45625">
    <property type="entry name" value="PEPTIDYL-PROLYL CIS-TRANS ISOMERASE-RELATED"/>
    <property type="match status" value="1"/>
</dbReference>
<comment type="subcellular location">
    <subcellularLocation>
        <location evidence="1">Nucleus</location>
    </subcellularLocation>
</comment>
<organism evidence="10 11">
    <name type="scientific">Henosepilachna vigintioctopunctata</name>
    <dbReference type="NCBI Taxonomy" id="420089"/>
    <lineage>
        <taxon>Eukaryota</taxon>
        <taxon>Metazoa</taxon>
        <taxon>Ecdysozoa</taxon>
        <taxon>Arthropoda</taxon>
        <taxon>Hexapoda</taxon>
        <taxon>Insecta</taxon>
        <taxon>Pterygota</taxon>
        <taxon>Neoptera</taxon>
        <taxon>Endopterygota</taxon>
        <taxon>Coleoptera</taxon>
        <taxon>Polyphaga</taxon>
        <taxon>Cucujiformia</taxon>
        <taxon>Coccinelloidea</taxon>
        <taxon>Coccinellidae</taxon>
        <taxon>Epilachninae</taxon>
        <taxon>Epilachnini</taxon>
        <taxon>Henosepilachna</taxon>
    </lineage>
</organism>
<evidence type="ECO:0000256" key="5">
    <source>
        <dbReference type="ARBA" id="ARBA00042090"/>
    </source>
</evidence>
<dbReference type="InterPro" id="IPR002130">
    <property type="entry name" value="Cyclophilin-type_PPIase_dom"/>
</dbReference>
<dbReference type="EMBL" id="JARQZJ010000042">
    <property type="protein sequence ID" value="KAK9877473.1"/>
    <property type="molecule type" value="Genomic_DNA"/>
</dbReference>
<evidence type="ECO:0000256" key="2">
    <source>
        <dbReference type="ARBA" id="ARBA00007365"/>
    </source>
</evidence>
<evidence type="ECO:0000259" key="9">
    <source>
        <dbReference type="PROSITE" id="PS50072"/>
    </source>
</evidence>
<dbReference type="InterPro" id="IPR020892">
    <property type="entry name" value="Cyclophilin-type_PPIase_CS"/>
</dbReference>
<dbReference type="SUPFAM" id="SSF50891">
    <property type="entry name" value="Cyclophilin-like"/>
    <property type="match status" value="1"/>
</dbReference>
<name>A0AAW1UA33_9CUCU</name>
<comment type="subunit">
    <text evidence="6">Part of the activated spliceosome B/catalytic step 1 spliceosome, one of the forms of the spliceosome which has a well-formed active site but still cannot catalyze the branching reaction and is composed at least of 52 proteins, the U2, U5 and U6 snRNAs and the pre-mRNA. Recruited during early steps of activated spliceosome B maturation, it is probably one of the first proteins released from this complex as he matures to the spliceosome C complex. Component of the minor spliceosome, which splices U12-type introns.</text>
</comment>
<evidence type="ECO:0000256" key="1">
    <source>
        <dbReference type="ARBA" id="ARBA00004123"/>
    </source>
</evidence>
<evidence type="ECO:0000313" key="11">
    <source>
        <dbReference type="Proteomes" id="UP001431783"/>
    </source>
</evidence>
<evidence type="ECO:0000256" key="4">
    <source>
        <dbReference type="ARBA" id="ARBA00040027"/>
    </source>
</evidence>
<comment type="similarity">
    <text evidence="2">Belongs to the cyclophilin-type PPIase family.</text>
</comment>
<protein>
    <recommendedName>
        <fullName evidence="4">Spliceosome-associated protein CWC27 homolog</fullName>
    </recommendedName>
    <alternativeName>
        <fullName evidence="5">Probable inactive peptidyl-prolyl cis-trans isomerase CWC27 homolog</fullName>
    </alternativeName>
</protein>
<gene>
    <name evidence="10" type="ORF">WA026_018582</name>
</gene>
<feature type="coiled-coil region" evidence="7">
    <location>
        <begin position="292"/>
        <end position="358"/>
    </location>
</feature>
<keyword evidence="11" id="KW-1185">Reference proteome</keyword>
<dbReference type="InterPro" id="IPR044666">
    <property type="entry name" value="Cyclophilin_A-like"/>
</dbReference>
<feature type="domain" description="PPIase cyclophilin-type" evidence="9">
    <location>
        <begin position="19"/>
        <end position="174"/>
    </location>
</feature>
<accession>A0AAW1UA33</accession>
<sequence length="455" mass="53313">MSNVYILEPPTSGKILLKTTVGDIDIELWAKETPKTCRNFIQLCLEGYYDNLIFHRVVQNFIVQGGDPNGDGTGGESIYGQPFKDEFHQRLRFTRRGLLAMANAGKDDNGSQFFFTMAATPELQNKHTIFGKVTGDTIYNMIKLQEGLVENESPVYPHKIMKTEVLNNPFPDIVPRIVKTQIKEKDKKKEKKLVNFKLLSFGDEAEEDEEESKRENQKFTVRGKSAHDVLDDPKLSAETEVIESQTYEEESDHEQQLENIKKKLKGNKKIIPLKISKDEKEDDEWNYGDDMETRKRKKVEALREEIKNVKKEYQTNKLKSKADEKKKVAVEEEKQTSIKEYKVEFDKYKDRKKSLLKKGAEREKFTLDLLEKFKKRLYDAKEQDEENQVEEVIEDKKEDIDDEETWLKHKLHFEDTNPVLARDANTKDDDWFEIYDPRNPLNKRRRGENTSKDKK</sequence>
<reference evidence="10 11" key="1">
    <citation type="submission" date="2023-03" db="EMBL/GenBank/DDBJ databases">
        <title>Genome insight into feeding habits of ladybird beetles.</title>
        <authorList>
            <person name="Li H.-S."/>
            <person name="Huang Y.-H."/>
            <person name="Pang H."/>
        </authorList>
    </citation>
    <scope>NUCLEOTIDE SEQUENCE [LARGE SCALE GENOMIC DNA]</scope>
    <source>
        <strain evidence="10">SYSU_2023b</strain>
        <tissue evidence="10">Whole body</tissue>
    </source>
</reference>
<keyword evidence="3" id="KW-0539">Nucleus</keyword>
<dbReference type="AlphaFoldDB" id="A0AAW1UA33"/>
<evidence type="ECO:0000256" key="7">
    <source>
        <dbReference type="SAM" id="Coils"/>
    </source>
</evidence>
<proteinExistence type="inferred from homology"/>
<dbReference type="PANTHER" id="PTHR45625:SF6">
    <property type="entry name" value="SPLICEOSOME-ASSOCIATED PROTEIN CWC27 HOMOLOG"/>
    <property type="match status" value="1"/>
</dbReference>